<dbReference type="EMBL" id="ML179559">
    <property type="protein sequence ID" value="THU85229.1"/>
    <property type="molecule type" value="Genomic_DNA"/>
</dbReference>
<accession>A0A4S8L933</accession>
<sequence>MHQLYQGVIKHLKLWVIEAFGAAEIDARCRRLPPNHHVHLFMKGISSLSRLTGQEHNNIAQFLLSIIIDFPIPDENQGFRHNRHFNTEHTERLHIDMAKDAYRASNRKDEYMQMTKWLERKEKMPKRPNPITGLNMTDDSIHVQPSQRDPRGRPVPGRFDTALIRIGNEEGDILKAYCVGRIRLVFTIAKLALAKIVPGVPRARWPKHLAYVKWFSPFSHQVDPNHLLQKVSRVEFSDGGGLASVIDVSDIV</sequence>
<organism evidence="2 3">
    <name type="scientific">Dendrothele bispora (strain CBS 962.96)</name>
    <dbReference type="NCBI Taxonomy" id="1314807"/>
    <lineage>
        <taxon>Eukaryota</taxon>
        <taxon>Fungi</taxon>
        <taxon>Dikarya</taxon>
        <taxon>Basidiomycota</taxon>
        <taxon>Agaricomycotina</taxon>
        <taxon>Agaricomycetes</taxon>
        <taxon>Agaricomycetidae</taxon>
        <taxon>Agaricales</taxon>
        <taxon>Agaricales incertae sedis</taxon>
        <taxon>Dendrothele</taxon>
    </lineage>
</organism>
<dbReference type="OrthoDB" id="3232941at2759"/>
<reference evidence="2 3" key="1">
    <citation type="journal article" date="2019" name="Nat. Ecol. Evol.">
        <title>Megaphylogeny resolves global patterns of mushroom evolution.</title>
        <authorList>
            <person name="Varga T."/>
            <person name="Krizsan K."/>
            <person name="Foldi C."/>
            <person name="Dima B."/>
            <person name="Sanchez-Garcia M."/>
            <person name="Sanchez-Ramirez S."/>
            <person name="Szollosi G.J."/>
            <person name="Szarkandi J.G."/>
            <person name="Papp V."/>
            <person name="Albert L."/>
            <person name="Andreopoulos W."/>
            <person name="Angelini C."/>
            <person name="Antonin V."/>
            <person name="Barry K.W."/>
            <person name="Bougher N.L."/>
            <person name="Buchanan P."/>
            <person name="Buyck B."/>
            <person name="Bense V."/>
            <person name="Catcheside P."/>
            <person name="Chovatia M."/>
            <person name="Cooper J."/>
            <person name="Damon W."/>
            <person name="Desjardin D."/>
            <person name="Finy P."/>
            <person name="Geml J."/>
            <person name="Haridas S."/>
            <person name="Hughes K."/>
            <person name="Justo A."/>
            <person name="Karasinski D."/>
            <person name="Kautmanova I."/>
            <person name="Kiss B."/>
            <person name="Kocsube S."/>
            <person name="Kotiranta H."/>
            <person name="LaButti K.M."/>
            <person name="Lechner B.E."/>
            <person name="Liimatainen K."/>
            <person name="Lipzen A."/>
            <person name="Lukacs Z."/>
            <person name="Mihaltcheva S."/>
            <person name="Morgado L.N."/>
            <person name="Niskanen T."/>
            <person name="Noordeloos M.E."/>
            <person name="Ohm R.A."/>
            <person name="Ortiz-Santana B."/>
            <person name="Ovrebo C."/>
            <person name="Racz N."/>
            <person name="Riley R."/>
            <person name="Savchenko A."/>
            <person name="Shiryaev A."/>
            <person name="Soop K."/>
            <person name="Spirin V."/>
            <person name="Szebenyi C."/>
            <person name="Tomsovsky M."/>
            <person name="Tulloss R.E."/>
            <person name="Uehling J."/>
            <person name="Grigoriev I.V."/>
            <person name="Vagvolgyi C."/>
            <person name="Papp T."/>
            <person name="Martin F.M."/>
            <person name="Miettinen O."/>
            <person name="Hibbett D.S."/>
            <person name="Nagy L.G."/>
        </authorList>
    </citation>
    <scope>NUCLEOTIDE SEQUENCE [LARGE SCALE GENOMIC DNA]</scope>
    <source>
        <strain evidence="2 3">CBS 962.96</strain>
    </source>
</reference>
<name>A0A4S8L933_DENBC</name>
<evidence type="ECO:0000256" key="1">
    <source>
        <dbReference type="SAM" id="MobiDB-lite"/>
    </source>
</evidence>
<evidence type="ECO:0000313" key="3">
    <source>
        <dbReference type="Proteomes" id="UP000297245"/>
    </source>
</evidence>
<dbReference type="Proteomes" id="UP000297245">
    <property type="component" value="Unassembled WGS sequence"/>
</dbReference>
<feature type="compositionally biased region" description="Polar residues" evidence="1">
    <location>
        <begin position="132"/>
        <end position="147"/>
    </location>
</feature>
<feature type="region of interest" description="Disordered" evidence="1">
    <location>
        <begin position="125"/>
        <end position="155"/>
    </location>
</feature>
<gene>
    <name evidence="2" type="ORF">K435DRAFT_806077</name>
</gene>
<proteinExistence type="predicted"/>
<dbReference type="AlphaFoldDB" id="A0A4S8L933"/>
<keyword evidence="3" id="KW-1185">Reference proteome</keyword>
<evidence type="ECO:0000313" key="2">
    <source>
        <dbReference type="EMBL" id="THU85229.1"/>
    </source>
</evidence>
<protein>
    <submittedName>
        <fullName evidence="2">Uncharacterized protein</fullName>
    </submittedName>
</protein>